<name>E9HGE0_DAPPU</name>
<protein>
    <submittedName>
        <fullName evidence="1">Uncharacterized protein</fullName>
    </submittedName>
</protein>
<evidence type="ECO:0000313" key="2">
    <source>
        <dbReference type="Proteomes" id="UP000000305"/>
    </source>
</evidence>
<proteinExistence type="predicted"/>
<organism evidence="1 2">
    <name type="scientific">Daphnia pulex</name>
    <name type="common">Water flea</name>
    <dbReference type="NCBI Taxonomy" id="6669"/>
    <lineage>
        <taxon>Eukaryota</taxon>
        <taxon>Metazoa</taxon>
        <taxon>Ecdysozoa</taxon>
        <taxon>Arthropoda</taxon>
        <taxon>Crustacea</taxon>
        <taxon>Branchiopoda</taxon>
        <taxon>Diplostraca</taxon>
        <taxon>Cladocera</taxon>
        <taxon>Anomopoda</taxon>
        <taxon>Daphniidae</taxon>
        <taxon>Daphnia</taxon>
    </lineage>
</organism>
<keyword evidence="2" id="KW-1185">Reference proteome</keyword>
<dbReference type="AlphaFoldDB" id="E9HGE0"/>
<gene>
    <name evidence="1" type="ORF">DAPPUDRAFT_113885</name>
</gene>
<reference evidence="1 2" key="1">
    <citation type="journal article" date="2011" name="Science">
        <title>The ecoresponsive genome of Daphnia pulex.</title>
        <authorList>
            <person name="Colbourne J.K."/>
            <person name="Pfrender M.E."/>
            <person name="Gilbert D."/>
            <person name="Thomas W.K."/>
            <person name="Tucker A."/>
            <person name="Oakley T.H."/>
            <person name="Tokishita S."/>
            <person name="Aerts A."/>
            <person name="Arnold G.J."/>
            <person name="Basu M.K."/>
            <person name="Bauer D.J."/>
            <person name="Caceres C.E."/>
            <person name="Carmel L."/>
            <person name="Casola C."/>
            <person name="Choi J.H."/>
            <person name="Detter J.C."/>
            <person name="Dong Q."/>
            <person name="Dusheyko S."/>
            <person name="Eads B.D."/>
            <person name="Frohlich T."/>
            <person name="Geiler-Samerotte K.A."/>
            <person name="Gerlach D."/>
            <person name="Hatcher P."/>
            <person name="Jogdeo S."/>
            <person name="Krijgsveld J."/>
            <person name="Kriventseva E.V."/>
            <person name="Kultz D."/>
            <person name="Laforsch C."/>
            <person name="Lindquist E."/>
            <person name="Lopez J."/>
            <person name="Manak J.R."/>
            <person name="Muller J."/>
            <person name="Pangilinan J."/>
            <person name="Patwardhan R.P."/>
            <person name="Pitluck S."/>
            <person name="Pritham E.J."/>
            <person name="Rechtsteiner A."/>
            <person name="Rho M."/>
            <person name="Rogozin I.B."/>
            <person name="Sakarya O."/>
            <person name="Salamov A."/>
            <person name="Schaack S."/>
            <person name="Shapiro H."/>
            <person name="Shiga Y."/>
            <person name="Skalitzky C."/>
            <person name="Smith Z."/>
            <person name="Souvorov A."/>
            <person name="Sung W."/>
            <person name="Tang Z."/>
            <person name="Tsuchiya D."/>
            <person name="Tu H."/>
            <person name="Vos H."/>
            <person name="Wang M."/>
            <person name="Wolf Y.I."/>
            <person name="Yamagata H."/>
            <person name="Yamada T."/>
            <person name="Ye Y."/>
            <person name="Shaw J.R."/>
            <person name="Andrews J."/>
            <person name="Crease T.J."/>
            <person name="Tang H."/>
            <person name="Lucas S.M."/>
            <person name="Robertson H.M."/>
            <person name="Bork P."/>
            <person name="Koonin E.V."/>
            <person name="Zdobnov E.M."/>
            <person name="Grigoriev I.V."/>
            <person name="Lynch M."/>
            <person name="Boore J.L."/>
        </authorList>
    </citation>
    <scope>NUCLEOTIDE SEQUENCE [LARGE SCALE GENOMIC DNA]</scope>
</reference>
<evidence type="ECO:0000313" key="1">
    <source>
        <dbReference type="EMBL" id="EFX69221.1"/>
    </source>
</evidence>
<dbReference type="PhylomeDB" id="E9HGE0"/>
<dbReference type="EMBL" id="GL732640">
    <property type="protein sequence ID" value="EFX69221.1"/>
    <property type="molecule type" value="Genomic_DNA"/>
</dbReference>
<dbReference type="KEGG" id="dpx:DAPPUDRAFT_113885"/>
<dbReference type="HOGENOM" id="CLU_1043031_0_0_1"/>
<dbReference type="Proteomes" id="UP000000305">
    <property type="component" value="Unassembled WGS sequence"/>
</dbReference>
<sequence length="268" mass="29710">MKRWPYYVRNSTRDLAFNDLYTPKTANYAAEEVADISFVGLIYPTMKEVWVLNRELRESKLSGANWTSASKFGLMHSAPCKHSVAAYSKADPNTSYHCAMIHVPPLPLYDGKSNYSAIACDGCVTFRPVTFRPATFRPVPGHWPERETFRPVPGDFQATVRGTFEMNFTCPKDVQKQTASGALGEIWDDCVDAGACLFGGYGLKTFSQNRVQWIAGVGQYIKADLLDKAEKSTTTEGNVTTTTWTPAIFKVYGDKDHINLSTVSGSDA</sequence>
<accession>E9HGE0</accession>
<dbReference type="InParanoid" id="E9HGE0"/>